<feature type="signal peptide" evidence="8">
    <location>
        <begin position="1"/>
        <end position="22"/>
    </location>
</feature>
<dbReference type="CDD" id="cd04451">
    <property type="entry name" value="S1_IF1"/>
    <property type="match status" value="1"/>
</dbReference>
<evidence type="ECO:0000256" key="6">
    <source>
        <dbReference type="ARBA" id="ARBA00068272"/>
    </source>
</evidence>
<evidence type="ECO:0000313" key="10">
    <source>
        <dbReference type="EMBL" id="KAG7346737.1"/>
    </source>
</evidence>
<dbReference type="InterPro" id="IPR004368">
    <property type="entry name" value="TIF_IF1"/>
</dbReference>
<dbReference type="PANTHER" id="PTHR33370">
    <property type="entry name" value="TRANSLATION INITIATION FACTOR IF-1, CHLOROPLASTIC"/>
    <property type="match status" value="1"/>
</dbReference>
<comment type="subunit">
    <text evidence="3">Component of the 30S ribosomal translation pre-initiation complex which assembles on the 30S ribosome in the order IF-2 and IF-3, IF-1 and N-formylmethionyl-tRNA(fMet); mRNA recruitment can occur at any time during PIC assembly.</text>
</comment>
<dbReference type="GO" id="GO:0003743">
    <property type="term" value="F:translation initiation factor activity"/>
    <property type="evidence" value="ECO:0007669"/>
    <property type="project" value="UniProtKB-UniRule"/>
</dbReference>
<evidence type="ECO:0000256" key="1">
    <source>
        <dbReference type="ARBA" id="ARBA00003935"/>
    </source>
</evidence>
<evidence type="ECO:0000256" key="7">
    <source>
        <dbReference type="PROSITE-ProRule" id="PRU00181"/>
    </source>
</evidence>
<name>A0A9K3PGE3_9STRA</name>
<dbReference type="Pfam" id="PF01176">
    <property type="entry name" value="eIF-1a"/>
    <property type="match status" value="1"/>
</dbReference>
<dbReference type="Proteomes" id="UP000693970">
    <property type="component" value="Unassembled WGS sequence"/>
</dbReference>
<dbReference type="FunFam" id="2.40.50.140:FF:000002">
    <property type="entry name" value="Translation initiation factor IF-1"/>
    <property type="match status" value="1"/>
</dbReference>
<keyword evidence="11" id="KW-1185">Reference proteome</keyword>
<keyword evidence="4 7" id="KW-0396">Initiation factor</keyword>
<reference evidence="10" key="2">
    <citation type="submission" date="2021-04" db="EMBL/GenBank/DDBJ databases">
        <authorList>
            <person name="Podell S."/>
        </authorList>
    </citation>
    <scope>NUCLEOTIDE SEQUENCE</scope>
    <source>
        <strain evidence="10">Hildebrandi</strain>
    </source>
</reference>
<dbReference type="GO" id="GO:0005829">
    <property type="term" value="C:cytosol"/>
    <property type="evidence" value="ECO:0007669"/>
    <property type="project" value="TreeGrafter"/>
</dbReference>
<comment type="similarity">
    <text evidence="2">Belongs to the IF-1 family.</text>
</comment>
<keyword evidence="8" id="KW-0732">Signal</keyword>
<dbReference type="AlphaFoldDB" id="A0A9K3PGE3"/>
<dbReference type="GO" id="GO:0043022">
    <property type="term" value="F:ribosome binding"/>
    <property type="evidence" value="ECO:0007669"/>
    <property type="project" value="TreeGrafter"/>
</dbReference>
<evidence type="ECO:0000313" key="11">
    <source>
        <dbReference type="Proteomes" id="UP000693970"/>
    </source>
</evidence>
<feature type="chain" id="PRO_5039955629" description="Translation initiation factor IF-1, chloroplastic" evidence="8">
    <location>
        <begin position="23"/>
        <end position="164"/>
    </location>
</feature>
<protein>
    <recommendedName>
        <fullName evidence="6">Translation initiation factor IF-1, chloroplastic</fullName>
    </recommendedName>
</protein>
<comment type="caution">
    <text evidence="10">The sequence shown here is derived from an EMBL/GenBank/DDBJ whole genome shotgun (WGS) entry which is preliminary data.</text>
</comment>
<dbReference type="NCBIfam" id="TIGR00008">
    <property type="entry name" value="infA"/>
    <property type="match status" value="1"/>
</dbReference>
<dbReference type="PANTHER" id="PTHR33370:SF1">
    <property type="entry name" value="TRANSLATION INITIATION FACTOR IF-1, CHLOROPLASTIC"/>
    <property type="match status" value="1"/>
</dbReference>
<dbReference type="PROSITE" id="PS50832">
    <property type="entry name" value="S1_IF1_TYPE"/>
    <property type="match status" value="1"/>
</dbReference>
<gene>
    <name evidence="10" type="ORF">IV203_005806</name>
</gene>
<evidence type="ECO:0000256" key="4">
    <source>
        <dbReference type="ARBA" id="ARBA00022540"/>
    </source>
</evidence>
<evidence type="ECO:0000256" key="8">
    <source>
        <dbReference type="SAM" id="SignalP"/>
    </source>
</evidence>
<dbReference type="InterPro" id="IPR006196">
    <property type="entry name" value="RNA-binding_domain_S1_IF1"/>
</dbReference>
<organism evidence="10 11">
    <name type="scientific">Nitzschia inconspicua</name>
    <dbReference type="NCBI Taxonomy" id="303405"/>
    <lineage>
        <taxon>Eukaryota</taxon>
        <taxon>Sar</taxon>
        <taxon>Stramenopiles</taxon>
        <taxon>Ochrophyta</taxon>
        <taxon>Bacillariophyta</taxon>
        <taxon>Bacillariophyceae</taxon>
        <taxon>Bacillariophycidae</taxon>
        <taxon>Bacillariales</taxon>
        <taxon>Bacillariaceae</taxon>
        <taxon>Nitzschia</taxon>
    </lineage>
</organism>
<evidence type="ECO:0000256" key="2">
    <source>
        <dbReference type="ARBA" id="ARBA00010939"/>
    </source>
</evidence>
<proteinExistence type="inferred from homology"/>
<sequence length="164" mass="18029">MKNFAITIVALFLLLIPRGIQSFTPSPNIRQQHALGIPVDIISASSSSSSSSIVPSIPTVTFSSTTLFGKKEARAQGNESKRKKERVKKVKDDVIEVEGVVLESLPNAMFRCAIDGAPETQEPVLATISGKIRKNFVKILVGDKVLIELSPYDLTRGRITFRYR</sequence>
<keyword evidence="5 7" id="KW-0648">Protein biosynthesis</keyword>
<evidence type="ECO:0000259" key="9">
    <source>
        <dbReference type="PROSITE" id="PS50832"/>
    </source>
</evidence>
<dbReference type="EMBL" id="JAGRRH010000021">
    <property type="protein sequence ID" value="KAG7346737.1"/>
    <property type="molecule type" value="Genomic_DNA"/>
</dbReference>
<dbReference type="GO" id="GO:0003723">
    <property type="term" value="F:RNA binding"/>
    <property type="evidence" value="ECO:0007669"/>
    <property type="project" value="InterPro"/>
</dbReference>
<accession>A0A9K3PGE3</accession>
<evidence type="ECO:0000256" key="3">
    <source>
        <dbReference type="ARBA" id="ARBA00011599"/>
    </source>
</evidence>
<dbReference type="HAMAP" id="MF_00075">
    <property type="entry name" value="IF_1"/>
    <property type="match status" value="1"/>
</dbReference>
<dbReference type="OrthoDB" id="1714886at2759"/>
<feature type="domain" description="S1-like" evidence="9">
    <location>
        <begin position="85"/>
        <end position="164"/>
    </location>
</feature>
<evidence type="ECO:0000256" key="5">
    <source>
        <dbReference type="ARBA" id="ARBA00022917"/>
    </source>
</evidence>
<comment type="function">
    <text evidence="1">One of the essential components for the initiation of protein synthesis. Stabilizes the binding of IF-2 and IF-3 on the 30S subunit to which N-formylmethionyl-tRNA(fMet) subsequently binds. Helps modulate mRNA selection, yielding the 30S pre-initiation complex (PIC). Upon addition of the 50S ribosomal subunit IF-1, IF-2 and IF-3 are released leaving the mature 70S translation initiation complex.</text>
</comment>
<reference evidence="10" key="1">
    <citation type="journal article" date="2021" name="Sci. Rep.">
        <title>Diploid genomic architecture of Nitzschia inconspicua, an elite biomass production diatom.</title>
        <authorList>
            <person name="Oliver A."/>
            <person name="Podell S."/>
            <person name="Pinowska A."/>
            <person name="Traller J.C."/>
            <person name="Smith S.R."/>
            <person name="McClure R."/>
            <person name="Beliaev A."/>
            <person name="Bohutskyi P."/>
            <person name="Hill E.A."/>
            <person name="Rabines A."/>
            <person name="Zheng H."/>
            <person name="Allen L.Z."/>
            <person name="Kuo A."/>
            <person name="Grigoriev I.V."/>
            <person name="Allen A.E."/>
            <person name="Hazlebeck D."/>
            <person name="Allen E.E."/>
        </authorList>
    </citation>
    <scope>NUCLEOTIDE SEQUENCE</scope>
    <source>
        <strain evidence="10">Hildebrandi</strain>
    </source>
</reference>